<comment type="caution">
    <text evidence="1">The sequence shown here is derived from an EMBL/GenBank/DDBJ whole genome shotgun (WGS) entry which is preliminary data.</text>
</comment>
<accession>A0A2M9FY99</accession>
<dbReference type="Proteomes" id="UP000229498">
    <property type="component" value="Unassembled WGS sequence"/>
</dbReference>
<organism evidence="1 2">
    <name type="scientific">Minwuia thermotolerans</name>
    <dbReference type="NCBI Taxonomy" id="2056226"/>
    <lineage>
        <taxon>Bacteria</taxon>
        <taxon>Pseudomonadati</taxon>
        <taxon>Pseudomonadota</taxon>
        <taxon>Alphaproteobacteria</taxon>
        <taxon>Minwuiales</taxon>
        <taxon>Minwuiaceae</taxon>
        <taxon>Minwuia</taxon>
    </lineage>
</organism>
<evidence type="ECO:0000313" key="1">
    <source>
        <dbReference type="EMBL" id="PJK28430.1"/>
    </source>
</evidence>
<evidence type="ECO:0000313" key="2">
    <source>
        <dbReference type="Proteomes" id="UP000229498"/>
    </source>
</evidence>
<protein>
    <submittedName>
        <fullName evidence="1">Uncharacterized protein</fullName>
    </submittedName>
</protein>
<keyword evidence="2" id="KW-1185">Reference proteome</keyword>
<dbReference type="EMBL" id="PHIG01000044">
    <property type="protein sequence ID" value="PJK28430.1"/>
    <property type="molecule type" value="Genomic_DNA"/>
</dbReference>
<gene>
    <name evidence="1" type="ORF">CVT23_17155</name>
</gene>
<dbReference type="AlphaFoldDB" id="A0A2M9FY99"/>
<sequence length="228" mass="23947">MLALAPVLAATGCSVAAAIDDFLPFDCDRLEDGGLMMLRGAGARASERIPAERVFWIGEPPFTRPIPIGRTLGKARFHEVAGLLTGKARGGALEKAVIETGAYILTGLREFDRTSAFYAMEGGLTSGTAAERFALIFGEDALRNPGEVAPLAAKRRDVMADRRGAISAWNGGPLRAALETLGPRGAIGRIAEAGFVTGPRKPVARLYGEDDAALDKAEGQVRGALKLG</sequence>
<name>A0A2M9FY99_9PROT</name>
<proteinExistence type="predicted"/>
<reference evidence="1 2" key="1">
    <citation type="submission" date="2017-11" db="EMBL/GenBank/DDBJ databases">
        <title>Draft genome sequence of Rhizobiales bacterium SY3-13.</title>
        <authorList>
            <person name="Sun C."/>
        </authorList>
    </citation>
    <scope>NUCLEOTIDE SEQUENCE [LARGE SCALE GENOMIC DNA]</scope>
    <source>
        <strain evidence="1 2">SY3-13</strain>
    </source>
</reference>